<feature type="compositionally biased region" description="Polar residues" evidence="1">
    <location>
        <begin position="279"/>
        <end position="288"/>
    </location>
</feature>
<feature type="transmembrane region" description="Helical" evidence="2">
    <location>
        <begin position="59"/>
        <end position="81"/>
    </location>
</feature>
<keyword evidence="2" id="KW-0472">Membrane</keyword>
<accession>A0ABR4AJV2</accession>
<keyword evidence="2" id="KW-0812">Transmembrane</keyword>
<dbReference type="PANTHER" id="PTHR38794:SF1">
    <property type="entry name" value="INTEGRAL MEMBRANE PROTEIN"/>
    <property type="match status" value="1"/>
</dbReference>
<feature type="transmembrane region" description="Helical" evidence="2">
    <location>
        <begin position="135"/>
        <end position="159"/>
    </location>
</feature>
<feature type="region of interest" description="Disordered" evidence="1">
    <location>
        <begin position="261"/>
        <end position="324"/>
    </location>
</feature>
<feature type="domain" description="Rhodopsin" evidence="3">
    <location>
        <begin position="96"/>
        <end position="199"/>
    </location>
</feature>
<dbReference type="PANTHER" id="PTHR38794">
    <property type="entry name" value="INTEGRAL MEMBRANE PROTEIN"/>
    <property type="match status" value="1"/>
</dbReference>
<feature type="domain" description="Rhodopsin" evidence="3">
    <location>
        <begin position="40"/>
        <end position="95"/>
    </location>
</feature>
<keyword evidence="2" id="KW-1133">Transmembrane helix</keyword>
<organism evidence="4 5">
    <name type="scientific">Lepraria finkii</name>
    <dbReference type="NCBI Taxonomy" id="1340010"/>
    <lineage>
        <taxon>Eukaryota</taxon>
        <taxon>Fungi</taxon>
        <taxon>Dikarya</taxon>
        <taxon>Ascomycota</taxon>
        <taxon>Pezizomycotina</taxon>
        <taxon>Lecanoromycetes</taxon>
        <taxon>OSLEUM clade</taxon>
        <taxon>Lecanoromycetidae</taxon>
        <taxon>Lecanorales</taxon>
        <taxon>Lecanorineae</taxon>
        <taxon>Stereocaulaceae</taxon>
        <taxon>Lepraria</taxon>
    </lineage>
</organism>
<protein>
    <recommendedName>
        <fullName evidence="3">Rhodopsin domain-containing protein</fullName>
    </recommendedName>
</protein>
<name>A0ABR4AJV2_9LECA</name>
<feature type="transmembrane region" description="Helical" evidence="2">
    <location>
        <begin position="20"/>
        <end position="39"/>
    </location>
</feature>
<reference evidence="4 5" key="1">
    <citation type="submission" date="2024-09" db="EMBL/GenBank/DDBJ databases">
        <title>Rethinking Asexuality: The Enigmatic Case of Functional Sexual Genes in Lepraria (Stereocaulaceae).</title>
        <authorList>
            <person name="Doellman M."/>
            <person name="Sun Y."/>
            <person name="Barcenas-Pena A."/>
            <person name="Lumbsch H.T."/>
            <person name="Grewe F."/>
        </authorList>
    </citation>
    <scope>NUCLEOTIDE SEQUENCE [LARGE SCALE GENOMIC DNA]</scope>
    <source>
        <strain evidence="4 5">Grewe 0041</strain>
    </source>
</reference>
<evidence type="ECO:0000313" key="4">
    <source>
        <dbReference type="EMBL" id="KAL2045091.1"/>
    </source>
</evidence>
<evidence type="ECO:0000256" key="2">
    <source>
        <dbReference type="SAM" id="Phobius"/>
    </source>
</evidence>
<dbReference type="Proteomes" id="UP001590951">
    <property type="component" value="Unassembled WGS sequence"/>
</dbReference>
<gene>
    <name evidence="4" type="ORF">ABVK25_012247</name>
</gene>
<evidence type="ECO:0000313" key="5">
    <source>
        <dbReference type="Proteomes" id="UP001590951"/>
    </source>
</evidence>
<dbReference type="Pfam" id="PF20684">
    <property type="entry name" value="Fung_rhodopsin"/>
    <property type="match status" value="2"/>
</dbReference>
<dbReference type="EMBL" id="JBHFEH010000169">
    <property type="protein sequence ID" value="KAL2045091.1"/>
    <property type="molecule type" value="Genomic_DNA"/>
</dbReference>
<evidence type="ECO:0000259" key="3">
    <source>
        <dbReference type="Pfam" id="PF20684"/>
    </source>
</evidence>
<sequence>MSLIIFFAKRGSSDSPTNHGPIVTIVTWFLTVASVLWVFARVGTKLAVSRKVANEDYLIFIALAFCIGQCVAVSIQTYNGLGQHIEALSSSQQVTFQQNAFWTYFGIFNIITDAALTVLPLAIIWKLQMDKKRKFGIACCFGTRALVIASAIAQLVYLHRASGTADFTYRLWPVVMCNQLVQSIGIVTACVPYIKPFLESLESGIIRTDDLRRRGVTSAYGYSSSLKSSGGRPAGPPAASSSSYKLSRLLSRTAGASVSASRDSSTVKTVASAGDRNDTASLGQNFATVTAGARGLDSRPESVAESQNSSSRIIKQTTTWEAQR</sequence>
<evidence type="ECO:0000256" key="1">
    <source>
        <dbReference type="SAM" id="MobiDB-lite"/>
    </source>
</evidence>
<feature type="transmembrane region" description="Helical" evidence="2">
    <location>
        <begin position="101"/>
        <end position="123"/>
    </location>
</feature>
<feature type="compositionally biased region" description="Polar residues" evidence="1">
    <location>
        <begin position="304"/>
        <end position="324"/>
    </location>
</feature>
<proteinExistence type="predicted"/>
<comment type="caution">
    <text evidence="4">The sequence shown here is derived from an EMBL/GenBank/DDBJ whole genome shotgun (WGS) entry which is preliminary data.</text>
</comment>
<keyword evidence="5" id="KW-1185">Reference proteome</keyword>
<feature type="region of interest" description="Disordered" evidence="1">
    <location>
        <begin position="222"/>
        <end position="242"/>
    </location>
</feature>
<dbReference type="InterPro" id="IPR049326">
    <property type="entry name" value="Rhodopsin_dom_fungi"/>
</dbReference>